<evidence type="ECO:0000313" key="2">
    <source>
        <dbReference type="EMBL" id="MBE1491232.1"/>
    </source>
</evidence>
<feature type="domain" description="Pyrrolo-quinoline quinone repeat" evidence="1">
    <location>
        <begin position="248"/>
        <end position="331"/>
    </location>
</feature>
<dbReference type="SUPFAM" id="SSF50969">
    <property type="entry name" value="YVTN repeat-like/Quinoprotein amine dehydrogenase"/>
    <property type="match status" value="1"/>
</dbReference>
<name>A0A927MCJ0_9ACTN</name>
<gene>
    <name evidence="2" type="ORF">H4W31_006870</name>
</gene>
<evidence type="ECO:0000313" key="3">
    <source>
        <dbReference type="Proteomes" id="UP000649753"/>
    </source>
</evidence>
<proteinExistence type="predicted"/>
<dbReference type="InterPro" id="IPR015943">
    <property type="entry name" value="WD40/YVTN_repeat-like_dom_sf"/>
</dbReference>
<dbReference type="Pfam" id="PF13360">
    <property type="entry name" value="PQQ_2"/>
    <property type="match status" value="2"/>
</dbReference>
<feature type="domain" description="Pyrrolo-quinoline quinone repeat" evidence="1">
    <location>
        <begin position="72"/>
        <end position="176"/>
    </location>
</feature>
<comment type="caution">
    <text evidence="2">The sequence shown here is derived from an EMBL/GenBank/DDBJ whole genome shotgun (WGS) entry which is preliminary data.</text>
</comment>
<organism evidence="2 3">
    <name type="scientific">Plantactinospora soyae</name>
    <dbReference type="NCBI Taxonomy" id="1544732"/>
    <lineage>
        <taxon>Bacteria</taxon>
        <taxon>Bacillati</taxon>
        <taxon>Actinomycetota</taxon>
        <taxon>Actinomycetes</taxon>
        <taxon>Micromonosporales</taxon>
        <taxon>Micromonosporaceae</taxon>
        <taxon>Plantactinospora</taxon>
    </lineage>
</organism>
<sequence length="340" mass="36917">MTPGRGFRTLWRRPLHQRGSASALAIVPGHLLVHERHTRLVDLDPTDGVARWEVPIGTWPRDVVVDGTQCWVISQDRDELRCLDLHSGEVRWSAALPRWTAQVVVVGDVVLVGGWRGYTALRAFDRWDGTPRWKSPDRVRTVLPARVGDGPQVLTGGHDDNSVRLLDVRDGAEITRWAVPEPICAVDSGPAFAAVGEDRFLIRCGERTVWQIRPGADEAGEFFRHDRALVVTSPYPCGPTVWVREVGGGVVALDAATGQPRWRVDLGRATADGVVPTGAGYVLAAVRPGTLSLVDATGAVVDRVHVDQQVGGLRDLAADTLLVVGKGSLTAGNWDTQWDG</sequence>
<keyword evidence="3" id="KW-1185">Reference proteome</keyword>
<protein>
    <submittedName>
        <fullName evidence="2">Outer membrane protein assembly factor BamB</fullName>
    </submittedName>
</protein>
<evidence type="ECO:0000259" key="1">
    <source>
        <dbReference type="Pfam" id="PF13360"/>
    </source>
</evidence>
<reference evidence="2" key="1">
    <citation type="submission" date="2020-10" db="EMBL/GenBank/DDBJ databases">
        <title>Sequencing the genomes of 1000 actinobacteria strains.</title>
        <authorList>
            <person name="Klenk H.-P."/>
        </authorList>
    </citation>
    <scope>NUCLEOTIDE SEQUENCE</scope>
    <source>
        <strain evidence="2">DSM 46832</strain>
    </source>
</reference>
<dbReference type="PANTHER" id="PTHR34512:SF30">
    <property type="entry name" value="OUTER MEMBRANE PROTEIN ASSEMBLY FACTOR BAMB"/>
    <property type="match status" value="1"/>
</dbReference>
<dbReference type="AlphaFoldDB" id="A0A927MCJ0"/>
<dbReference type="EMBL" id="JADBEB010000001">
    <property type="protein sequence ID" value="MBE1491232.1"/>
    <property type="molecule type" value="Genomic_DNA"/>
</dbReference>
<dbReference type="InterPro" id="IPR002372">
    <property type="entry name" value="PQQ_rpt_dom"/>
</dbReference>
<dbReference type="RefSeq" id="WP_192770350.1">
    <property type="nucleotide sequence ID" value="NZ_JADBEB010000001.1"/>
</dbReference>
<dbReference type="Proteomes" id="UP000649753">
    <property type="component" value="Unassembled WGS sequence"/>
</dbReference>
<accession>A0A927MCJ0</accession>
<dbReference type="InterPro" id="IPR011044">
    <property type="entry name" value="Quino_amine_DH_bsu"/>
</dbReference>
<dbReference type="PANTHER" id="PTHR34512">
    <property type="entry name" value="CELL SURFACE PROTEIN"/>
    <property type="match status" value="1"/>
</dbReference>
<dbReference type="Gene3D" id="2.130.10.10">
    <property type="entry name" value="YVTN repeat-like/Quinoprotein amine dehydrogenase"/>
    <property type="match status" value="2"/>
</dbReference>